<dbReference type="InterPro" id="IPR051923">
    <property type="entry name" value="Glycosyl_Hydrolase_39"/>
</dbReference>
<dbReference type="Pfam" id="PF00754">
    <property type="entry name" value="F5_F8_type_C"/>
    <property type="match status" value="1"/>
</dbReference>
<dbReference type="Gene3D" id="2.60.120.260">
    <property type="entry name" value="Galactose-binding domain-like"/>
    <property type="match status" value="2"/>
</dbReference>
<dbReference type="Gene3D" id="3.20.20.80">
    <property type="entry name" value="Glycosidases"/>
    <property type="match status" value="1"/>
</dbReference>
<dbReference type="InterPro" id="IPR008979">
    <property type="entry name" value="Galactose-bd-like_sf"/>
</dbReference>
<dbReference type="InterPro" id="IPR000421">
    <property type="entry name" value="FA58C"/>
</dbReference>
<dbReference type="PANTHER" id="PTHR12631">
    <property type="entry name" value="ALPHA-L-IDURONIDASE"/>
    <property type="match status" value="1"/>
</dbReference>
<dbReference type="PANTHER" id="PTHR12631:SF10">
    <property type="entry name" value="BETA-XYLOSIDASE-LIKE PROTEIN-RELATED"/>
    <property type="match status" value="1"/>
</dbReference>
<comment type="caution">
    <text evidence="5">The sequence shown here is derived from an EMBL/GenBank/DDBJ whole genome shotgun (WGS) entry which is preliminary data.</text>
</comment>
<evidence type="ECO:0000256" key="2">
    <source>
        <dbReference type="ARBA" id="ARBA00022801"/>
    </source>
</evidence>
<evidence type="ECO:0000313" key="5">
    <source>
        <dbReference type="EMBL" id="GAA3895947.1"/>
    </source>
</evidence>
<keyword evidence="2" id="KW-0378">Hydrolase</keyword>
<sequence length="745" mass="78730">MSSMGLNEIRIDHVFDEDIYGVVRADAAGTITYDFAALDQVLLPLVDNGLQPFLSLSYTPPALGPTLFGPPTSMAAWGDAVTALVSHYRDLGHSGWGYEVWNELDTDHWTGTIAQYNEMYTASANAVRAADSTALVGGSAASGMDSAGNWSGQFIDYLAENPSVPADFFSVHAYRSDAWNEGPAARKLLDAAGRPGLPIYLTEWNNVSIMEQGVGNGSDTNASVSGSSYVAKRLYRAIGSEATKFFYFTPVEGLRFNLPYNGDLGLVTVDGHRKSAGNVFEMYSELESTVLPTTITGAGSENEDVYGLVTANTKGTSVTALLWNNTENDSRMAVNLKGLPFKEANFRVQQKTVSGILGNGFADGSTEVVPVYPSANENAPVTSDTSRKPATAYEEQIVIPAHGVVSIEISPTDEPVGTISRSAEPSLTNIAAVASGASVTVSSTVEDTVKGWSATKLTDGRRHSFEFSKAPIRGWSSDPHAEPTATESIQVDLGSVRPIDTVVLWPRDSQTLHAAGFPDDFTIQGSVDGTTWVPVHTATGYTIEKPVSGPQTFEFAAAEFQFLKVEATVLTDGARDGTPAYAFQLNEFEAYRTGVVNGGFELGTLDAWASTGKATVQSVSTRSGQYAVELTGKGASVSTQVTGLLPNTTYTFGGHVRPQTSKDAATIMVGGFGGSDVSTKLSSPRWAAGWVTFTTGPTSTSASFTVSKAGSKGSVWADDFVLTQGLTDAAAGVSPSSEPEPSTKD</sequence>
<keyword evidence="6" id="KW-1185">Reference proteome</keyword>
<evidence type="ECO:0000313" key="6">
    <source>
        <dbReference type="Proteomes" id="UP001501803"/>
    </source>
</evidence>
<keyword evidence="3" id="KW-0326">Glycosidase</keyword>
<name>A0ABP7L8P8_9MICO</name>
<gene>
    <name evidence="5" type="ORF">GCM10022381_41810</name>
</gene>
<evidence type="ECO:0000259" key="4">
    <source>
        <dbReference type="PROSITE" id="PS50022"/>
    </source>
</evidence>
<dbReference type="InterPro" id="IPR049166">
    <property type="entry name" value="GH39_cat"/>
</dbReference>
<organism evidence="5 6">
    <name type="scientific">Leifsonia kafniensis</name>
    <dbReference type="NCBI Taxonomy" id="475957"/>
    <lineage>
        <taxon>Bacteria</taxon>
        <taxon>Bacillati</taxon>
        <taxon>Actinomycetota</taxon>
        <taxon>Actinomycetes</taxon>
        <taxon>Micrococcales</taxon>
        <taxon>Microbacteriaceae</taxon>
        <taxon>Leifsonia</taxon>
    </lineage>
</organism>
<dbReference type="EMBL" id="BAABCN010000018">
    <property type="protein sequence ID" value="GAA3895947.1"/>
    <property type="molecule type" value="Genomic_DNA"/>
</dbReference>
<comment type="similarity">
    <text evidence="1">Belongs to the glycosyl hydrolase 39 family.</text>
</comment>
<dbReference type="Pfam" id="PF02018">
    <property type="entry name" value="CBM_4_9"/>
    <property type="match status" value="1"/>
</dbReference>
<accession>A0ABP7L8P8</accession>
<protein>
    <recommendedName>
        <fullName evidence="4">F5/8 type C domain-containing protein</fullName>
    </recommendedName>
</protein>
<dbReference type="InterPro" id="IPR017853">
    <property type="entry name" value="GH"/>
</dbReference>
<reference evidence="6" key="1">
    <citation type="journal article" date="2019" name="Int. J. Syst. Evol. Microbiol.">
        <title>The Global Catalogue of Microorganisms (GCM) 10K type strain sequencing project: providing services to taxonomists for standard genome sequencing and annotation.</title>
        <authorList>
            <consortium name="The Broad Institute Genomics Platform"/>
            <consortium name="The Broad Institute Genome Sequencing Center for Infectious Disease"/>
            <person name="Wu L."/>
            <person name="Ma J."/>
        </authorList>
    </citation>
    <scope>NUCLEOTIDE SEQUENCE [LARGE SCALE GENOMIC DNA]</scope>
    <source>
        <strain evidence="6">JCM 17021</strain>
    </source>
</reference>
<dbReference type="InterPro" id="IPR003305">
    <property type="entry name" value="CenC_carb-bd"/>
</dbReference>
<evidence type="ECO:0000256" key="3">
    <source>
        <dbReference type="ARBA" id="ARBA00023295"/>
    </source>
</evidence>
<evidence type="ECO:0000256" key="1">
    <source>
        <dbReference type="ARBA" id="ARBA00008875"/>
    </source>
</evidence>
<dbReference type="SUPFAM" id="SSF51445">
    <property type="entry name" value="(Trans)glycosidases"/>
    <property type="match status" value="1"/>
</dbReference>
<proteinExistence type="inferred from homology"/>
<dbReference type="PROSITE" id="PS50022">
    <property type="entry name" value="FA58C_3"/>
    <property type="match status" value="1"/>
</dbReference>
<feature type="domain" description="F5/8 type C" evidence="4">
    <location>
        <begin position="422"/>
        <end position="535"/>
    </location>
</feature>
<dbReference type="Proteomes" id="UP001501803">
    <property type="component" value="Unassembled WGS sequence"/>
</dbReference>
<dbReference type="SUPFAM" id="SSF49785">
    <property type="entry name" value="Galactose-binding domain-like"/>
    <property type="match status" value="1"/>
</dbReference>
<dbReference type="RefSeq" id="WP_345069876.1">
    <property type="nucleotide sequence ID" value="NZ_BAABCN010000018.1"/>
</dbReference>
<dbReference type="Pfam" id="PF01229">
    <property type="entry name" value="Glyco_hydro_39"/>
    <property type="match status" value="1"/>
</dbReference>